<evidence type="ECO:0000256" key="10">
    <source>
        <dbReference type="ARBA" id="ARBA00022842"/>
    </source>
</evidence>
<dbReference type="NCBIfam" id="NF045760">
    <property type="entry name" value="YtpR"/>
    <property type="match status" value="1"/>
</dbReference>
<dbReference type="FunFam" id="3.30.930.10:FF:000022">
    <property type="entry name" value="Phenylalanine--tRNA ligase beta subunit"/>
    <property type="match status" value="1"/>
</dbReference>
<dbReference type="SMART" id="SM00874">
    <property type="entry name" value="B5"/>
    <property type="match status" value="1"/>
</dbReference>
<dbReference type="Pfam" id="PF03484">
    <property type="entry name" value="B5"/>
    <property type="match status" value="1"/>
</dbReference>
<evidence type="ECO:0000259" key="18">
    <source>
        <dbReference type="PROSITE" id="PS51447"/>
    </source>
</evidence>
<feature type="binding site" evidence="15">
    <location>
        <position position="460"/>
    </location>
    <ligand>
        <name>Mg(2+)</name>
        <dbReference type="ChEBI" id="CHEBI:18420"/>
        <note>shared with alpha subunit</note>
    </ligand>
</feature>
<evidence type="ECO:0000256" key="7">
    <source>
        <dbReference type="ARBA" id="ARBA00022723"/>
    </source>
</evidence>
<dbReference type="SUPFAM" id="SSF56037">
    <property type="entry name" value="PheT/TilS domain"/>
    <property type="match status" value="1"/>
</dbReference>
<dbReference type="InterPro" id="IPR045864">
    <property type="entry name" value="aa-tRNA-synth_II/BPL/LPL"/>
</dbReference>
<dbReference type="Gene3D" id="3.30.56.10">
    <property type="match status" value="2"/>
</dbReference>
<evidence type="ECO:0000256" key="15">
    <source>
        <dbReference type="HAMAP-Rule" id="MF_00283"/>
    </source>
</evidence>
<dbReference type="InterPro" id="IPR002547">
    <property type="entry name" value="tRNA-bd_dom"/>
</dbReference>
<evidence type="ECO:0000256" key="3">
    <source>
        <dbReference type="ARBA" id="ARBA00011209"/>
    </source>
</evidence>
<comment type="catalytic activity">
    <reaction evidence="14 15">
        <text>tRNA(Phe) + L-phenylalanine + ATP = L-phenylalanyl-tRNA(Phe) + AMP + diphosphate + H(+)</text>
        <dbReference type="Rhea" id="RHEA:19413"/>
        <dbReference type="Rhea" id="RHEA-COMP:9668"/>
        <dbReference type="Rhea" id="RHEA-COMP:9699"/>
        <dbReference type="ChEBI" id="CHEBI:15378"/>
        <dbReference type="ChEBI" id="CHEBI:30616"/>
        <dbReference type="ChEBI" id="CHEBI:33019"/>
        <dbReference type="ChEBI" id="CHEBI:58095"/>
        <dbReference type="ChEBI" id="CHEBI:78442"/>
        <dbReference type="ChEBI" id="CHEBI:78531"/>
        <dbReference type="ChEBI" id="CHEBI:456215"/>
        <dbReference type="EC" id="6.1.1.20"/>
    </reaction>
</comment>
<organism evidence="20 21">
    <name type="scientific">Cycloclasticus pugetii</name>
    <dbReference type="NCBI Taxonomy" id="34068"/>
    <lineage>
        <taxon>Bacteria</taxon>
        <taxon>Pseudomonadati</taxon>
        <taxon>Pseudomonadota</taxon>
        <taxon>Gammaproteobacteria</taxon>
        <taxon>Thiotrichales</taxon>
        <taxon>Piscirickettsiaceae</taxon>
        <taxon>Cycloclasticus</taxon>
    </lineage>
</organism>
<evidence type="ECO:0000256" key="13">
    <source>
        <dbReference type="ARBA" id="ARBA00023146"/>
    </source>
</evidence>
<dbReference type="FunFam" id="3.30.56.10:FF:000002">
    <property type="entry name" value="Phenylalanine--tRNA ligase beta subunit"/>
    <property type="match status" value="1"/>
</dbReference>
<dbReference type="InterPro" id="IPR045060">
    <property type="entry name" value="Phe-tRNA-ligase_IIc_bsu"/>
</dbReference>
<keyword evidence="6 15" id="KW-0436">Ligase</keyword>
<feature type="domain" description="TRNA-binding" evidence="17">
    <location>
        <begin position="39"/>
        <end position="148"/>
    </location>
</feature>
<keyword evidence="13 15" id="KW-0030">Aminoacyl-tRNA synthetase</keyword>
<evidence type="ECO:0000256" key="14">
    <source>
        <dbReference type="ARBA" id="ARBA00049255"/>
    </source>
</evidence>
<evidence type="ECO:0000313" key="21">
    <source>
        <dbReference type="Proteomes" id="UP000015462"/>
    </source>
</evidence>
<dbReference type="InterPro" id="IPR012340">
    <property type="entry name" value="NA-bd_OB-fold"/>
</dbReference>
<feature type="domain" description="FDX-ACB" evidence="18">
    <location>
        <begin position="699"/>
        <end position="791"/>
    </location>
</feature>
<keyword evidence="12 15" id="KW-0648">Protein biosynthesis</keyword>
<dbReference type="SMART" id="SM00873">
    <property type="entry name" value="B3_4"/>
    <property type="match status" value="1"/>
</dbReference>
<dbReference type="InterPro" id="IPR004532">
    <property type="entry name" value="Phe-tRNA-ligase_IIc_bsu_bact"/>
</dbReference>
<dbReference type="PROSITE" id="PS51447">
    <property type="entry name" value="FDX_ACB"/>
    <property type="match status" value="1"/>
</dbReference>
<dbReference type="RefSeq" id="WP_016389609.1">
    <property type="nucleotide sequence ID" value="NZ_KE646805.1"/>
</dbReference>
<evidence type="ECO:0000256" key="8">
    <source>
        <dbReference type="ARBA" id="ARBA00022741"/>
    </source>
</evidence>
<feature type="binding site" evidence="15">
    <location>
        <position position="454"/>
    </location>
    <ligand>
        <name>Mg(2+)</name>
        <dbReference type="ChEBI" id="CHEBI:18420"/>
        <note>shared with alpha subunit</note>
    </ligand>
</feature>
<dbReference type="Pfam" id="PF17759">
    <property type="entry name" value="tRNA_synthFbeta"/>
    <property type="match status" value="1"/>
</dbReference>
<evidence type="ECO:0000259" key="19">
    <source>
        <dbReference type="PROSITE" id="PS51483"/>
    </source>
</evidence>
<protein>
    <recommendedName>
        <fullName evidence="15">Phenylalanine--tRNA ligase beta subunit</fullName>
        <ecNumber evidence="15">6.1.1.20</ecNumber>
    </recommendedName>
    <alternativeName>
        <fullName evidence="15">Phenylalanyl-tRNA synthetase beta subunit</fullName>
        <shortName evidence="15">PheRS</shortName>
    </alternativeName>
</protein>
<comment type="cofactor">
    <cofactor evidence="15">
        <name>Mg(2+)</name>
        <dbReference type="ChEBI" id="CHEBI:18420"/>
    </cofactor>
    <text evidence="15">Binds 2 magnesium ions per tetramer.</text>
</comment>
<dbReference type="Gene3D" id="2.40.50.140">
    <property type="entry name" value="Nucleic acid-binding proteins"/>
    <property type="match status" value="1"/>
</dbReference>
<keyword evidence="7 15" id="KW-0479">Metal-binding</keyword>
<dbReference type="Pfam" id="PF03483">
    <property type="entry name" value="B3_4"/>
    <property type="match status" value="1"/>
</dbReference>
<evidence type="ECO:0000256" key="2">
    <source>
        <dbReference type="ARBA" id="ARBA00008653"/>
    </source>
</evidence>
<evidence type="ECO:0000256" key="4">
    <source>
        <dbReference type="ARBA" id="ARBA00022490"/>
    </source>
</evidence>
<dbReference type="CDD" id="cd02796">
    <property type="entry name" value="tRNA_bind_bactPheRS"/>
    <property type="match status" value="1"/>
</dbReference>
<dbReference type="HAMAP" id="MF_00283">
    <property type="entry name" value="Phe_tRNA_synth_beta1"/>
    <property type="match status" value="1"/>
</dbReference>
<dbReference type="SUPFAM" id="SSF55681">
    <property type="entry name" value="Class II aaRS and biotin synthetases"/>
    <property type="match status" value="1"/>
</dbReference>
<dbReference type="PROSITE" id="PS50886">
    <property type="entry name" value="TRBD"/>
    <property type="match status" value="1"/>
</dbReference>
<evidence type="ECO:0000256" key="16">
    <source>
        <dbReference type="PROSITE-ProRule" id="PRU00209"/>
    </source>
</evidence>
<keyword evidence="4 15" id="KW-0963">Cytoplasm</keyword>
<dbReference type="InterPro" id="IPR005146">
    <property type="entry name" value="B3/B4_tRNA-bd"/>
</dbReference>
<dbReference type="SUPFAM" id="SSF46955">
    <property type="entry name" value="Putative DNA-binding domain"/>
    <property type="match status" value="1"/>
</dbReference>
<dbReference type="PROSITE" id="PS51483">
    <property type="entry name" value="B5"/>
    <property type="match status" value="1"/>
</dbReference>
<keyword evidence="21" id="KW-1185">Reference proteome</keyword>
<dbReference type="EC" id="6.1.1.20" evidence="15"/>
<dbReference type="Gene3D" id="3.30.70.380">
    <property type="entry name" value="Ferrodoxin-fold anticodon-binding domain"/>
    <property type="match status" value="1"/>
</dbReference>
<evidence type="ECO:0000256" key="1">
    <source>
        <dbReference type="ARBA" id="ARBA00004496"/>
    </source>
</evidence>
<dbReference type="Gene3D" id="3.30.930.10">
    <property type="entry name" value="Bira Bifunctional Protein, Domain 2"/>
    <property type="match status" value="1"/>
</dbReference>
<dbReference type="GO" id="GO:0005524">
    <property type="term" value="F:ATP binding"/>
    <property type="evidence" value="ECO:0007669"/>
    <property type="project" value="UniProtKB-UniRule"/>
</dbReference>
<evidence type="ECO:0000313" key="20">
    <source>
        <dbReference type="EMBL" id="EPD14040.1"/>
    </source>
</evidence>
<dbReference type="NCBIfam" id="TIGR00472">
    <property type="entry name" value="pheT_bact"/>
    <property type="match status" value="1"/>
</dbReference>
<reference evidence="20 21" key="1">
    <citation type="journal article" date="2013" name="Genome Announc.">
        <title>Genome Sequence of the Pyrene- and Fluoranthene-Degrading Bacterium Cycloclasticus sp. Strain PY97M.</title>
        <authorList>
            <person name="Cui Z."/>
            <person name="Xu G."/>
            <person name="Li Q."/>
            <person name="Gao W."/>
            <person name="Zheng L."/>
        </authorList>
    </citation>
    <scope>NUCLEOTIDE SEQUENCE [LARGE SCALE GENOMIC DNA]</scope>
    <source>
        <strain evidence="20 21">PY97M</strain>
    </source>
</reference>
<dbReference type="PANTHER" id="PTHR10947">
    <property type="entry name" value="PHENYLALANYL-TRNA SYNTHETASE BETA CHAIN AND LEUCINE-RICH REPEAT-CONTAINING PROTEIN 47"/>
    <property type="match status" value="1"/>
</dbReference>
<dbReference type="FunFam" id="2.40.50.140:FF:000045">
    <property type="entry name" value="Phenylalanine--tRNA ligase beta subunit"/>
    <property type="match status" value="1"/>
</dbReference>
<keyword evidence="11 16" id="KW-0694">RNA-binding</keyword>
<keyword evidence="5 16" id="KW-0820">tRNA-binding</keyword>
<dbReference type="Proteomes" id="UP000015462">
    <property type="component" value="Unassembled WGS sequence"/>
</dbReference>
<comment type="subcellular location">
    <subcellularLocation>
        <location evidence="1 15">Cytoplasm</location>
    </subcellularLocation>
</comment>
<evidence type="ECO:0000256" key="6">
    <source>
        <dbReference type="ARBA" id="ARBA00022598"/>
    </source>
</evidence>
<feature type="domain" description="B5" evidence="19">
    <location>
        <begin position="401"/>
        <end position="476"/>
    </location>
</feature>
<dbReference type="Pfam" id="PF03147">
    <property type="entry name" value="FDX-ACB"/>
    <property type="match status" value="1"/>
</dbReference>
<sequence length="792" mass="87757">MLVNEAWLKEFVDYSIPTNELTEKLTMAGLEVDSVEAAAAEFTGVLVGEVLSVQAHPNADKLRLCKVSIGQEEPLDIVCGASNVRTSLRIPVATVGAVLPGNFKIKPSKLRGEPSNGMLCSEEELGLADSADGLMELPSDAPIGTDIRDYLQLDDTIIEVDLTPNRADCLSVEGVAREISCFAKQPVKNKPAPKIETSINDHKNVNVEAIIDCPRYLGRVIKGLDRSAQTPIWMQEKLRRCGQRSLGPLVDVTNYVLLELGQPLHAFDLAKIDGDIVVRHAREKESLTLLNEQQVELDESVLVIADQHKALAFAGVMGGEASAVNDETTDIFLECAFFSPLSIAGKSRKFGLHTDSSHRFERGVDPELCYRALDRAIELLTDIAGGQVGPLTDASSTKTLPVNKAVPFRFQRVQRLLGIELDENTVEAYFDSLGMIVNKTASEWFVTAPSYRFDIAIEADLIEEVARLYGYDNLPQNELTVSGTLTAIEEQLQPLDRIKDLLVDLGYQEAVTYSFTDDSSLKLLTPQDDVYRLQNPISADLSVMRTTLWAGLLKAMDANIKRNEETIRFFETGLKFTVKDGQLVQEQMLSILATGLAQPEQWGESSRSIDFYDVKHDIEAILSLNGSLSDYQFKPAKHEALHPGQTAELINNSGEHVGYIGLLHPALEGEFNIKKPVYLVELKQSLIQTKQIPEFQAVSKYPAVRRDLALIVDEKFHVNEMVGYITKQYTLVNEVIVFDIYQGKGVETGRKSVALGLILQDKSKTLVEQDVEELINELLANLNNLFNAQLRE</sequence>
<dbReference type="GO" id="GO:0009328">
    <property type="term" value="C:phenylalanine-tRNA ligase complex"/>
    <property type="evidence" value="ECO:0007669"/>
    <property type="project" value="TreeGrafter"/>
</dbReference>
<dbReference type="InterPro" id="IPR009061">
    <property type="entry name" value="DNA-bd_dom_put_sf"/>
</dbReference>
<dbReference type="SMART" id="SM00896">
    <property type="entry name" value="FDX-ACB"/>
    <property type="match status" value="1"/>
</dbReference>
<dbReference type="InterPro" id="IPR020825">
    <property type="entry name" value="Phe-tRNA_synthase-like_B3/B4"/>
</dbReference>
<dbReference type="InterPro" id="IPR005147">
    <property type="entry name" value="tRNA_synthase_B5-dom"/>
</dbReference>
<evidence type="ECO:0000256" key="12">
    <source>
        <dbReference type="ARBA" id="ARBA00022917"/>
    </source>
</evidence>
<dbReference type="GO" id="GO:0000287">
    <property type="term" value="F:magnesium ion binding"/>
    <property type="evidence" value="ECO:0007669"/>
    <property type="project" value="UniProtKB-UniRule"/>
</dbReference>
<comment type="caution">
    <text evidence="20">The sequence shown here is derived from an EMBL/GenBank/DDBJ whole genome shotgun (WGS) entry which is preliminary data.</text>
</comment>
<dbReference type="InterPro" id="IPR033714">
    <property type="entry name" value="tRNA_bind_bactPheRS"/>
</dbReference>
<evidence type="ECO:0000256" key="5">
    <source>
        <dbReference type="ARBA" id="ARBA00022555"/>
    </source>
</evidence>
<dbReference type="Gene3D" id="3.50.40.10">
    <property type="entry name" value="Phenylalanyl-trna Synthetase, Chain B, domain 3"/>
    <property type="match status" value="1"/>
</dbReference>
<comment type="subunit">
    <text evidence="3 15">Tetramer of two alpha and two beta subunits.</text>
</comment>
<dbReference type="Pfam" id="PF01588">
    <property type="entry name" value="tRNA_bind"/>
    <property type="match status" value="1"/>
</dbReference>
<evidence type="ECO:0000256" key="11">
    <source>
        <dbReference type="ARBA" id="ARBA00022884"/>
    </source>
</evidence>
<dbReference type="PANTHER" id="PTHR10947:SF0">
    <property type="entry name" value="PHENYLALANINE--TRNA LIGASE BETA SUBUNIT"/>
    <property type="match status" value="1"/>
</dbReference>
<keyword evidence="8 15" id="KW-0547">Nucleotide-binding</keyword>
<name>A0AB33Z3W1_9GAMM</name>
<dbReference type="GO" id="GO:0000049">
    <property type="term" value="F:tRNA binding"/>
    <property type="evidence" value="ECO:0007669"/>
    <property type="project" value="UniProtKB-UniRule"/>
</dbReference>
<dbReference type="SUPFAM" id="SSF54991">
    <property type="entry name" value="Anticodon-binding domain of PheRS"/>
    <property type="match status" value="1"/>
</dbReference>
<feature type="binding site" evidence="15">
    <location>
        <position position="463"/>
    </location>
    <ligand>
        <name>Mg(2+)</name>
        <dbReference type="ChEBI" id="CHEBI:18420"/>
        <note>shared with alpha subunit</note>
    </ligand>
</feature>
<dbReference type="AlphaFoldDB" id="A0AB33Z3W1"/>
<dbReference type="CDD" id="cd00769">
    <property type="entry name" value="PheRS_beta_core"/>
    <property type="match status" value="1"/>
</dbReference>
<dbReference type="FunFam" id="3.30.70.380:FF:000001">
    <property type="entry name" value="Phenylalanine--tRNA ligase beta subunit"/>
    <property type="match status" value="1"/>
</dbReference>
<accession>A0AB33Z3W1</accession>
<proteinExistence type="inferred from homology"/>
<dbReference type="SUPFAM" id="SSF50249">
    <property type="entry name" value="Nucleic acid-binding proteins"/>
    <property type="match status" value="1"/>
</dbReference>
<dbReference type="GO" id="GO:0004826">
    <property type="term" value="F:phenylalanine-tRNA ligase activity"/>
    <property type="evidence" value="ECO:0007669"/>
    <property type="project" value="UniProtKB-UniRule"/>
</dbReference>
<comment type="similarity">
    <text evidence="2 15">Belongs to the phenylalanyl-tRNA synthetase beta subunit family. Type 1 subfamily.</text>
</comment>
<feature type="binding site" evidence="15">
    <location>
        <position position="464"/>
    </location>
    <ligand>
        <name>Mg(2+)</name>
        <dbReference type="ChEBI" id="CHEBI:18420"/>
        <note>shared with alpha subunit</note>
    </ligand>
</feature>
<keyword evidence="10 15" id="KW-0460">Magnesium</keyword>
<gene>
    <name evidence="15" type="primary">pheT</name>
    <name evidence="20" type="ORF">L196_01035</name>
</gene>
<dbReference type="InterPro" id="IPR036690">
    <property type="entry name" value="Fdx_antiC-bd_sf"/>
</dbReference>
<dbReference type="FunFam" id="3.50.40.10:FF:000001">
    <property type="entry name" value="Phenylalanine--tRNA ligase beta subunit"/>
    <property type="match status" value="1"/>
</dbReference>
<dbReference type="InterPro" id="IPR041616">
    <property type="entry name" value="PheRS_beta_core"/>
</dbReference>
<evidence type="ECO:0000259" key="17">
    <source>
        <dbReference type="PROSITE" id="PS50886"/>
    </source>
</evidence>
<dbReference type="EMBL" id="ASHL01000001">
    <property type="protein sequence ID" value="EPD14040.1"/>
    <property type="molecule type" value="Genomic_DNA"/>
</dbReference>
<evidence type="ECO:0000256" key="9">
    <source>
        <dbReference type="ARBA" id="ARBA00022840"/>
    </source>
</evidence>
<keyword evidence="9 15" id="KW-0067">ATP-binding</keyword>
<dbReference type="GO" id="GO:0006432">
    <property type="term" value="P:phenylalanyl-tRNA aminoacylation"/>
    <property type="evidence" value="ECO:0007669"/>
    <property type="project" value="UniProtKB-UniRule"/>
</dbReference>
<dbReference type="InterPro" id="IPR005121">
    <property type="entry name" value="Fdx_antiC-bd"/>
</dbReference>